<dbReference type="EMBL" id="CP000967">
    <property type="protein sequence ID" value="ACD56884.1"/>
    <property type="molecule type" value="Genomic_DNA"/>
</dbReference>
<reference evidence="3 4" key="1">
    <citation type="journal article" date="2008" name="BMC Genomics">
        <title>Genome sequence and rapid evolution of the rice pathogen Xanthomonas oryzae pv. oryzae PXO99A.</title>
        <authorList>
            <person name="Salzberg S.L."/>
            <person name="Sommer D.D."/>
            <person name="Schatz M.C."/>
            <person name="Phillippy A.M."/>
            <person name="Rabinowicz P.D."/>
            <person name="Tsuge S."/>
            <person name="Furutani A."/>
            <person name="Ochiai H."/>
            <person name="Delcher A.L."/>
            <person name="Kelley D."/>
            <person name="Madupu R."/>
            <person name="Puiu D."/>
            <person name="Radune D."/>
            <person name="Shumway M."/>
            <person name="Trapnell C."/>
            <person name="Aparna G."/>
            <person name="Jha G."/>
            <person name="Pandey A."/>
            <person name="Patil P.B."/>
            <person name="Ishihara H."/>
            <person name="Meyer D.F."/>
            <person name="Szurek B."/>
            <person name="Verdier V."/>
            <person name="Koebnik R."/>
            <person name="Dow J.M."/>
            <person name="Ryan R.P."/>
            <person name="Hirata H."/>
            <person name="Tsuyumu S."/>
            <person name="Won Lee S."/>
            <person name="Seo Y.S."/>
            <person name="Sriariyanum M."/>
            <person name="Ronald P.C."/>
            <person name="Sonti R.V."/>
            <person name="Van Sluys M.A."/>
            <person name="Leach J.E."/>
            <person name="White F.F."/>
            <person name="Bogdanove A.J."/>
        </authorList>
    </citation>
    <scope>NUCLEOTIDE SEQUENCE [LARGE SCALE GENOMIC DNA]</scope>
    <source>
        <strain evidence="3 4">PXO99A</strain>
    </source>
</reference>
<gene>
    <name evidence="3" type="ordered locus">PXO_03637</name>
    <name evidence="2" type="ordered locus">PXO_03641</name>
</gene>
<evidence type="ECO:0000313" key="4">
    <source>
        <dbReference type="Proteomes" id="UP000001740"/>
    </source>
</evidence>
<dbReference type="EMBL" id="CP000967">
    <property type="protein sequence ID" value="ACD56887.1"/>
    <property type="molecule type" value="Genomic_DNA"/>
</dbReference>
<reference evidence="3" key="3">
    <citation type="submission" date="2015-06" db="EMBL/GenBank/DDBJ databases">
        <authorList>
            <person name="Booher N.J."/>
            <person name="Carpenter S.C.D."/>
            <person name="Sebra R.P."/>
            <person name="Wang L."/>
            <person name="Salzberg S.L."/>
            <person name="Leach J.E."/>
            <person name="Bogdanove A.J."/>
        </authorList>
    </citation>
    <scope>NUCLEOTIDE SEQUENCE</scope>
    <source>
        <strain evidence="3">PXO99A</strain>
    </source>
</reference>
<evidence type="ECO:0000313" key="2">
    <source>
        <dbReference type="EMBL" id="ACD56884.1"/>
    </source>
</evidence>
<protein>
    <submittedName>
        <fullName evidence="3">Paar motif family</fullName>
    </submittedName>
</protein>
<dbReference type="KEGG" id="xop:PXO_03637"/>
<sequence length="48" mass="4998">MSRAFIVEGDAHSHGGHVPAGSEHAGIDGQAGVRRASSDMPLAWTYAH</sequence>
<feature type="region of interest" description="Disordered" evidence="1">
    <location>
        <begin position="1"/>
        <end position="34"/>
    </location>
</feature>
<evidence type="ECO:0000313" key="3">
    <source>
        <dbReference type="EMBL" id="ACD56887.1"/>
    </source>
</evidence>
<proteinExistence type="predicted"/>
<reference evidence="3" key="2">
    <citation type="submission" date="2013-08" db="EMBL/GenBank/DDBJ databases">
        <authorList>
            <person name="Salzberg S."/>
        </authorList>
    </citation>
    <scope>NUCLEOTIDE SEQUENCE</scope>
    <source>
        <strain evidence="3">PXO99A</strain>
    </source>
</reference>
<accession>A0A0J9WWB8</accession>
<dbReference type="HOGENOM" id="CLU_3067638_0_0_6"/>
<evidence type="ECO:0000256" key="1">
    <source>
        <dbReference type="SAM" id="MobiDB-lite"/>
    </source>
</evidence>
<dbReference type="AlphaFoldDB" id="A0A0J9WWB8"/>
<dbReference type="RefSeq" id="WP_012443701.1">
    <property type="nucleotide sequence ID" value="NC_010717.2"/>
</dbReference>
<dbReference type="Proteomes" id="UP000001740">
    <property type="component" value="Chromosome"/>
</dbReference>
<organism evidence="3 4">
    <name type="scientific">Xanthomonas oryzae pv. oryzae (strain PXO99A)</name>
    <dbReference type="NCBI Taxonomy" id="360094"/>
    <lineage>
        <taxon>Bacteria</taxon>
        <taxon>Pseudomonadati</taxon>
        <taxon>Pseudomonadota</taxon>
        <taxon>Gammaproteobacteria</taxon>
        <taxon>Lysobacterales</taxon>
        <taxon>Lysobacteraceae</taxon>
        <taxon>Xanthomonas</taxon>
    </lineage>
</organism>
<dbReference type="KEGG" id="xop:PXO_03641"/>
<name>A0A0J9WWB8_XANOP</name>